<dbReference type="InterPro" id="IPR041916">
    <property type="entry name" value="Anti_sigma_zinc_sf"/>
</dbReference>
<feature type="domain" description="Putative zinc-finger" evidence="1">
    <location>
        <begin position="8"/>
        <end position="30"/>
    </location>
</feature>
<sequence>MKRVTMSDINAYLDGALDDTEREAFEEAVETDAEAKALLSLHRQHVQELHRLYDPILDEPVPQRMLDLLRGRGKS</sequence>
<dbReference type="EMBL" id="JABFDB010000002">
    <property type="protein sequence ID" value="NYZ19174.1"/>
    <property type="molecule type" value="Genomic_DNA"/>
</dbReference>
<evidence type="ECO:0000259" key="1">
    <source>
        <dbReference type="Pfam" id="PF13490"/>
    </source>
</evidence>
<dbReference type="Proteomes" id="UP000584642">
    <property type="component" value="Unassembled WGS sequence"/>
</dbReference>
<dbReference type="Pfam" id="PF13490">
    <property type="entry name" value="zf-HC2"/>
    <property type="match status" value="1"/>
</dbReference>
<dbReference type="Gene3D" id="1.10.10.1320">
    <property type="entry name" value="Anti-sigma factor, zinc-finger domain"/>
    <property type="match status" value="1"/>
</dbReference>
<dbReference type="InterPro" id="IPR027383">
    <property type="entry name" value="Znf_put"/>
</dbReference>
<dbReference type="RefSeq" id="WP_180280948.1">
    <property type="nucleotide sequence ID" value="NZ_JABFDB010000002.1"/>
</dbReference>
<evidence type="ECO:0000313" key="3">
    <source>
        <dbReference type="Proteomes" id="UP000584642"/>
    </source>
</evidence>
<proteinExistence type="predicted"/>
<evidence type="ECO:0000313" key="2">
    <source>
        <dbReference type="EMBL" id="NYZ19174.1"/>
    </source>
</evidence>
<reference evidence="2 3" key="1">
    <citation type="submission" date="2020-05" db="EMBL/GenBank/DDBJ databases">
        <title>Azospirillum oleiclasticum sp. nov, a nitrogen-fixing and heavy crude oil-emulsifying bacterium isolated from the crude oil of Yumen Oilfield.</title>
        <authorList>
            <person name="Wu D."/>
            <person name="Cai M."/>
            <person name="Zhang X."/>
        </authorList>
    </citation>
    <scope>NUCLEOTIDE SEQUENCE [LARGE SCALE GENOMIC DNA]</scope>
    <source>
        <strain evidence="2 3">ROY-1-1-2</strain>
    </source>
</reference>
<comment type="caution">
    <text evidence="2">The sequence shown here is derived from an EMBL/GenBank/DDBJ whole genome shotgun (WGS) entry which is preliminary data.</text>
</comment>
<accession>A0ABX2T899</accession>
<keyword evidence="3" id="KW-1185">Reference proteome</keyword>
<gene>
    <name evidence="2" type="ORF">HND93_05575</name>
</gene>
<name>A0ABX2T899_9PROT</name>
<organism evidence="2 3">
    <name type="scientific">Azospirillum oleiclasticum</name>
    <dbReference type="NCBI Taxonomy" id="2735135"/>
    <lineage>
        <taxon>Bacteria</taxon>
        <taxon>Pseudomonadati</taxon>
        <taxon>Pseudomonadota</taxon>
        <taxon>Alphaproteobacteria</taxon>
        <taxon>Rhodospirillales</taxon>
        <taxon>Azospirillaceae</taxon>
        <taxon>Azospirillum</taxon>
    </lineage>
</organism>
<protein>
    <recommendedName>
        <fullName evidence="1">Putative zinc-finger domain-containing protein</fullName>
    </recommendedName>
</protein>